<dbReference type="GO" id="GO:0071014">
    <property type="term" value="C:post-mRNA release spliceosomal complex"/>
    <property type="evidence" value="ECO:0007669"/>
    <property type="project" value="TreeGrafter"/>
</dbReference>
<evidence type="ECO:0000313" key="2">
    <source>
        <dbReference type="EMBL" id="BBN68694.1"/>
    </source>
</evidence>
<proteinExistence type="predicted"/>
<name>A0A5H2XNK4_PRUDU</name>
<organism evidence="2">
    <name type="scientific">Prunus dulcis</name>
    <name type="common">Almond</name>
    <name type="synonym">Amygdalus dulcis</name>
    <dbReference type="NCBI Taxonomy" id="3755"/>
    <lineage>
        <taxon>Eukaryota</taxon>
        <taxon>Viridiplantae</taxon>
        <taxon>Streptophyta</taxon>
        <taxon>Embryophyta</taxon>
        <taxon>Tracheophyta</taxon>
        <taxon>Spermatophyta</taxon>
        <taxon>Magnoliopsida</taxon>
        <taxon>eudicotyledons</taxon>
        <taxon>Gunneridae</taxon>
        <taxon>Pentapetalae</taxon>
        <taxon>rosids</taxon>
        <taxon>fabids</taxon>
        <taxon>Rosales</taxon>
        <taxon>Rosaceae</taxon>
        <taxon>Amygdaloideae</taxon>
        <taxon>Amygdaleae</taxon>
        <taxon>Prunus</taxon>
    </lineage>
</organism>
<gene>
    <name evidence="2" type="ORF">Prudu_533S000500</name>
</gene>
<dbReference type="Pfam" id="PF08315">
    <property type="entry name" value="cwf18"/>
    <property type="match status" value="1"/>
</dbReference>
<feature type="region of interest" description="Disordered" evidence="1">
    <location>
        <begin position="27"/>
        <end position="55"/>
    </location>
</feature>
<dbReference type="EMBL" id="AP020870">
    <property type="protein sequence ID" value="BBN68694.1"/>
    <property type="molecule type" value="Genomic_DNA"/>
</dbReference>
<dbReference type="InterPro" id="IPR013169">
    <property type="entry name" value="mRNA_splic_Cwf18-like"/>
</dbReference>
<accession>A0A5H2XNK4</accession>
<sequence length="235" mass="26737">MAMAAEEDSIEQVVAARQERLRALKAAQELLNTPDEDSSLVDSNADEDNETSEETMKFRNYVPHDKKLQEGKLVPPVLPKFEDPVAAVTSPSEKKEDPFVNIAPKKPNWELRRDVQKKLDKLERRTKRQCVNLWGFVRSEKSPFSVRFEPAGWGATMEDLHSLLDMRGGPSIFVWEVRCKSSRTFSLRLTDLWSGDFSSFLQPSTQTSIFLACEFLHPLSSVSNRFTVLQDDSSV</sequence>
<protein>
    <recommendedName>
        <fullName evidence="3">Coiled-coil domain-containing protein 12</fullName>
    </recommendedName>
</protein>
<evidence type="ECO:0008006" key="3">
    <source>
        <dbReference type="Google" id="ProtNLM"/>
    </source>
</evidence>
<dbReference type="PANTHER" id="PTHR31551">
    <property type="entry name" value="PRE-MRNA-SPLICING FACTOR CWF18"/>
    <property type="match status" value="1"/>
</dbReference>
<evidence type="ECO:0000256" key="1">
    <source>
        <dbReference type="SAM" id="MobiDB-lite"/>
    </source>
</evidence>
<feature type="compositionally biased region" description="Acidic residues" evidence="1">
    <location>
        <begin position="34"/>
        <end position="53"/>
    </location>
</feature>
<dbReference type="AlphaFoldDB" id="A0A5H2XNK4"/>
<reference evidence="2" key="1">
    <citation type="journal article" date="2019" name="Science">
        <title>Mutation of a bHLH transcription factor allowed almond domestication.</title>
        <authorList>
            <person name="Sanchez-Perez R."/>
            <person name="Pavan S."/>
            <person name="Mazzeo R."/>
            <person name="Moldovan C."/>
            <person name="Aiese Cigliano R."/>
            <person name="Del Cueto J."/>
            <person name="Ricciardi F."/>
            <person name="Lotti C."/>
            <person name="Ricciardi L."/>
            <person name="Dicenta F."/>
            <person name="Lopez-Marques R.L."/>
            <person name="Lindberg Moller B."/>
        </authorList>
    </citation>
    <scope>NUCLEOTIDE SEQUENCE</scope>
</reference>
<dbReference type="PANTHER" id="PTHR31551:SF1">
    <property type="entry name" value="COILED-COIL DOMAIN-CONTAINING PROTEIN 12"/>
    <property type="match status" value="1"/>
</dbReference>
<dbReference type="GO" id="GO:0005684">
    <property type="term" value="C:U2-type spliceosomal complex"/>
    <property type="evidence" value="ECO:0007669"/>
    <property type="project" value="TreeGrafter"/>
</dbReference>